<evidence type="ECO:0000256" key="7">
    <source>
        <dbReference type="PROSITE-ProRule" id="PRU01360"/>
    </source>
</evidence>
<protein>
    <submittedName>
        <fullName evidence="10">SusC/RagA family TonB-linked outer membrane protein</fullName>
    </submittedName>
</protein>
<evidence type="ECO:0000313" key="10">
    <source>
        <dbReference type="EMBL" id="QQX75410.1"/>
    </source>
</evidence>
<keyword evidence="3 7" id="KW-1134">Transmembrane beta strand</keyword>
<dbReference type="Pfam" id="PF07715">
    <property type="entry name" value="Plug"/>
    <property type="match status" value="1"/>
</dbReference>
<feature type="chain" id="PRO_5046208649" evidence="8">
    <location>
        <begin position="23"/>
        <end position="1027"/>
    </location>
</feature>
<dbReference type="Proteomes" id="UP000629420">
    <property type="component" value="Chromosome"/>
</dbReference>
<dbReference type="InterPro" id="IPR012910">
    <property type="entry name" value="Plug_dom"/>
</dbReference>
<evidence type="ECO:0000313" key="11">
    <source>
        <dbReference type="Proteomes" id="UP000629420"/>
    </source>
</evidence>
<evidence type="ECO:0000256" key="6">
    <source>
        <dbReference type="ARBA" id="ARBA00023237"/>
    </source>
</evidence>
<keyword evidence="5 7" id="KW-0472">Membrane</keyword>
<evidence type="ECO:0000259" key="9">
    <source>
        <dbReference type="Pfam" id="PF07715"/>
    </source>
</evidence>
<evidence type="ECO:0000256" key="2">
    <source>
        <dbReference type="ARBA" id="ARBA00022448"/>
    </source>
</evidence>
<dbReference type="InterPro" id="IPR023996">
    <property type="entry name" value="TonB-dep_OMP_SusC/RagA"/>
</dbReference>
<dbReference type="InterPro" id="IPR008969">
    <property type="entry name" value="CarboxyPept-like_regulatory"/>
</dbReference>
<evidence type="ECO:0000256" key="3">
    <source>
        <dbReference type="ARBA" id="ARBA00022452"/>
    </source>
</evidence>
<keyword evidence="6 7" id="KW-0998">Cell outer membrane</keyword>
<dbReference type="SUPFAM" id="SSF49464">
    <property type="entry name" value="Carboxypeptidase regulatory domain-like"/>
    <property type="match status" value="1"/>
</dbReference>
<dbReference type="Gene3D" id="2.170.130.10">
    <property type="entry name" value="TonB-dependent receptor, plug domain"/>
    <property type="match status" value="1"/>
</dbReference>
<proteinExistence type="inferred from homology"/>
<dbReference type="NCBIfam" id="TIGR04056">
    <property type="entry name" value="OMP_RagA_SusC"/>
    <property type="match status" value="1"/>
</dbReference>
<dbReference type="Pfam" id="PF13715">
    <property type="entry name" value="CarbopepD_reg_2"/>
    <property type="match status" value="1"/>
</dbReference>
<dbReference type="InterPro" id="IPR036942">
    <property type="entry name" value="Beta-barrel_TonB_sf"/>
</dbReference>
<dbReference type="PROSITE" id="PS52016">
    <property type="entry name" value="TONB_DEPENDENT_REC_3"/>
    <property type="match status" value="1"/>
</dbReference>
<evidence type="ECO:0000256" key="1">
    <source>
        <dbReference type="ARBA" id="ARBA00004571"/>
    </source>
</evidence>
<dbReference type="Gene3D" id="2.40.170.20">
    <property type="entry name" value="TonB-dependent receptor, beta-barrel domain"/>
    <property type="match status" value="1"/>
</dbReference>
<feature type="signal peptide" evidence="8">
    <location>
        <begin position="1"/>
        <end position="22"/>
    </location>
</feature>
<name>A0ABX7DMX2_9FLAO</name>
<dbReference type="SUPFAM" id="SSF56935">
    <property type="entry name" value="Porins"/>
    <property type="match status" value="1"/>
</dbReference>
<gene>
    <name evidence="10" type="ORF">JK629_08590</name>
</gene>
<dbReference type="InterPro" id="IPR037066">
    <property type="entry name" value="Plug_dom_sf"/>
</dbReference>
<evidence type="ECO:0000256" key="4">
    <source>
        <dbReference type="ARBA" id="ARBA00022692"/>
    </source>
</evidence>
<comment type="similarity">
    <text evidence="7">Belongs to the TonB-dependent receptor family.</text>
</comment>
<sequence length="1027" mass="112313">MRTKFSGILTLLLALVVQLTFAQQKTITGTVTDDTGLPLPGANVIIKGTSTGTQSDFDGNYTISANVGQTLTFSYVGFDTKEVKVGAQNTIDVTLVPGASLEEVVVTGYSTRNQTVQTSAVVSISASELSQMAPTTSIDNMLQGKAAGVQVTAANGKPGQGAFVRIRGTGSLTAGASSPLYIVDGAPIREEDLANIPNEDIENITILKDAATTARYGSRGANGVVVITTKTGNRNKDAVIRFSSRYGTTSIIEQNYTMMSAAEKMQYEAELYALGVTGAATLPGVTTQPGSPERQTLLDREVDWQELILKDGIIQNNSLSISGGAEKMDYYFSVSNDRNTGIIDNIDGFERLGTRLNVNFDAKEWLSVGVNVGYSRSMSDEPRDRNNTQNPFRGMLDYNGYETEFLLDEDGNTVVDENGNPVYNPTHTGFPVRGALLSEPSEDIENRTIGSVDAVVTFSKNWSYGFNVAVNWGATRRESYSKPGGILDALIGDPDNPGNKFDDQQHRLDLTISNRLVYNLNKNNHNLNVLGLYEYNMNEFNRAFVRSIGFPSALLTTQENAAVLTDGFTNRTRLTLVSYGAFADYDYKEKYLLSGSVRRDGSSNFGKDVQYGTFYSGSLGWNIAKEDFFSIDAVNDLKIRAAYGTVGNRDGIPRYASQGTVTFDSYPGGSATIPARVANPEIQWETTETYNVGLELNMFNKRLSLVSDYFIRNTTDLLFDIPTAWEAGIIDPEGVEGIAGNLGEIQNKGLEISLKADIFRSPDFTWTLGGNIIFLDTEIVQLPDGEDVTPNAFNIRYSEGRKINEHFLIRYAGVDPATGRSLFYGADGNTYFASDLPTDENDNRVFQGKSTIADKEGGFFSNITYKGFGLRTDFVFKAGNWINNFVRSDRESDGLAIADNQAVGAFNYWQQPGDTGVLPSPIYAADDATVTGNSDRWLEKGDYIRMRNITLSYSFPNKYLEKTPISSLRIYAQGQNLLTFTKFWGDPEVGLSSGETISFADVVAPGEATLYSYPNTKSFQVGLDVSF</sequence>
<reference evidence="10 11" key="1">
    <citation type="submission" date="2021-01" db="EMBL/GenBank/DDBJ databases">
        <title>Aequorivita sp. strain KX20305, a bacterium isolated from the sediment collected at a cold seep field in South China Sea.</title>
        <authorList>
            <person name="Zhang H."/>
            <person name="Li C."/>
        </authorList>
    </citation>
    <scope>NUCLEOTIDE SEQUENCE [LARGE SCALE GENOMIC DNA]</scope>
    <source>
        <strain evidence="10 11">KX20305</strain>
    </source>
</reference>
<keyword evidence="4 7" id="KW-0812">Transmembrane</keyword>
<organism evidence="10 11">
    <name type="scientific">Aequorivita iocasae</name>
    <dbReference type="NCBI Taxonomy" id="2803865"/>
    <lineage>
        <taxon>Bacteria</taxon>
        <taxon>Pseudomonadati</taxon>
        <taxon>Bacteroidota</taxon>
        <taxon>Flavobacteriia</taxon>
        <taxon>Flavobacteriales</taxon>
        <taxon>Flavobacteriaceae</taxon>
        <taxon>Aequorivita</taxon>
    </lineage>
</organism>
<evidence type="ECO:0000256" key="8">
    <source>
        <dbReference type="SAM" id="SignalP"/>
    </source>
</evidence>
<feature type="domain" description="TonB-dependent receptor plug" evidence="9">
    <location>
        <begin position="118"/>
        <end position="224"/>
    </location>
</feature>
<dbReference type="InterPro" id="IPR039426">
    <property type="entry name" value="TonB-dep_rcpt-like"/>
</dbReference>
<comment type="subcellular location">
    <subcellularLocation>
        <location evidence="1 7">Cell outer membrane</location>
        <topology evidence="1 7">Multi-pass membrane protein</topology>
    </subcellularLocation>
</comment>
<dbReference type="RefSeq" id="WP_202335244.1">
    <property type="nucleotide sequence ID" value="NZ_CP068439.1"/>
</dbReference>
<dbReference type="EMBL" id="CP068439">
    <property type="protein sequence ID" value="QQX75410.1"/>
    <property type="molecule type" value="Genomic_DNA"/>
</dbReference>
<keyword evidence="8" id="KW-0732">Signal</keyword>
<keyword evidence="11" id="KW-1185">Reference proteome</keyword>
<keyword evidence="2 7" id="KW-0813">Transport</keyword>
<dbReference type="NCBIfam" id="TIGR04057">
    <property type="entry name" value="SusC_RagA_signa"/>
    <property type="match status" value="1"/>
</dbReference>
<dbReference type="InterPro" id="IPR023997">
    <property type="entry name" value="TonB-dep_OMP_SusC/RagA_CS"/>
</dbReference>
<evidence type="ECO:0000256" key="5">
    <source>
        <dbReference type="ARBA" id="ARBA00023136"/>
    </source>
</evidence>
<accession>A0ABX7DMX2</accession>
<dbReference type="Gene3D" id="2.60.40.1120">
    <property type="entry name" value="Carboxypeptidase-like, regulatory domain"/>
    <property type="match status" value="1"/>
</dbReference>